<evidence type="ECO:0000256" key="1">
    <source>
        <dbReference type="SAM" id="Phobius"/>
    </source>
</evidence>
<sequence>MKGVFLESTESLIQRKRRIYYSKWWDVPAFLCFFAAPVLMVSGWSLISGDLSAFTLISIAVSALPFLLLWLGQRGRREVDWHERYLHEQRYRRQQM</sequence>
<dbReference type="AlphaFoldDB" id="A0A640WJG3"/>
<gene>
    <name evidence="2" type="ORF">F0A16_02710</name>
</gene>
<keyword evidence="3" id="KW-1185">Reference proteome</keyword>
<reference evidence="2 3" key="1">
    <citation type="submission" date="2019-08" db="EMBL/GenBank/DDBJ databases">
        <title>Bioinformatics analysis of the strain L3 and L5.</title>
        <authorList>
            <person name="Li X."/>
        </authorList>
    </citation>
    <scope>NUCLEOTIDE SEQUENCE [LARGE SCALE GENOMIC DNA]</scope>
    <source>
        <strain evidence="2 3">L3</strain>
    </source>
</reference>
<feature type="transmembrane region" description="Helical" evidence="1">
    <location>
        <begin position="24"/>
        <end position="47"/>
    </location>
</feature>
<keyword evidence="1" id="KW-0472">Membrane</keyword>
<name>A0A640WJG3_9GAMM</name>
<evidence type="ECO:0000313" key="2">
    <source>
        <dbReference type="EMBL" id="KAA0020717.1"/>
    </source>
</evidence>
<dbReference type="EMBL" id="VTPX01000001">
    <property type="protein sequence ID" value="KAA0020717.1"/>
    <property type="molecule type" value="Genomic_DNA"/>
</dbReference>
<dbReference type="RefSeq" id="WP_149433836.1">
    <property type="nucleotide sequence ID" value="NZ_VTPX01000001.1"/>
</dbReference>
<feature type="transmembrane region" description="Helical" evidence="1">
    <location>
        <begin position="53"/>
        <end position="71"/>
    </location>
</feature>
<proteinExistence type="predicted"/>
<organism evidence="2 3">
    <name type="scientific">Salinicola corii</name>
    <dbReference type="NCBI Taxonomy" id="2606937"/>
    <lineage>
        <taxon>Bacteria</taxon>
        <taxon>Pseudomonadati</taxon>
        <taxon>Pseudomonadota</taxon>
        <taxon>Gammaproteobacteria</taxon>
        <taxon>Oceanospirillales</taxon>
        <taxon>Halomonadaceae</taxon>
        <taxon>Salinicola</taxon>
    </lineage>
</organism>
<protein>
    <submittedName>
        <fullName evidence="2">Uncharacterized protein</fullName>
    </submittedName>
</protein>
<evidence type="ECO:0000313" key="3">
    <source>
        <dbReference type="Proteomes" id="UP000466024"/>
    </source>
</evidence>
<accession>A0A640WJG3</accession>
<keyword evidence="1" id="KW-0812">Transmembrane</keyword>
<comment type="caution">
    <text evidence="2">The sequence shown here is derived from an EMBL/GenBank/DDBJ whole genome shotgun (WGS) entry which is preliminary data.</text>
</comment>
<dbReference type="Proteomes" id="UP000466024">
    <property type="component" value="Unassembled WGS sequence"/>
</dbReference>
<keyword evidence="1" id="KW-1133">Transmembrane helix</keyword>